<protein>
    <submittedName>
        <fullName evidence="2">Uncharacterized protein</fullName>
    </submittedName>
</protein>
<dbReference type="Proteomes" id="UP001420932">
    <property type="component" value="Unassembled WGS sequence"/>
</dbReference>
<feature type="region of interest" description="Disordered" evidence="1">
    <location>
        <begin position="28"/>
        <end position="60"/>
    </location>
</feature>
<organism evidence="2 3">
    <name type="scientific">Stephania yunnanensis</name>
    <dbReference type="NCBI Taxonomy" id="152371"/>
    <lineage>
        <taxon>Eukaryota</taxon>
        <taxon>Viridiplantae</taxon>
        <taxon>Streptophyta</taxon>
        <taxon>Embryophyta</taxon>
        <taxon>Tracheophyta</taxon>
        <taxon>Spermatophyta</taxon>
        <taxon>Magnoliopsida</taxon>
        <taxon>Ranunculales</taxon>
        <taxon>Menispermaceae</taxon>
        <taxon>Menispermoideae</taxon>
        <taxon>Cissampelideae</taxon>
        <taxon>Stephania</taxon>
    </lineage>
</organism>
<comment type="caution">
    <text evidence="2">The sequence shown here is derived from an EMBL/GenBank/DDBJ whole genome shotgun (WGS) entry which is preliminary data.</text>
</comment>
<dbReference type="AlphaFoldDB" id="A0AAP0L1S8"/>
<name>A0AAP0L1S8_9MAGN</name>
<accession>A0AAP0L1S8</accession>
<keyword evidence="3" id="KW-1185">Reference proteome</keyword>
<evidence type="ECO:0000313" key="3">
    <source>
        <dbReference type="Proteomes" id="UP001420932"/>
    </source>
</evidence>
<reference evidence="2 3" key="1">
    <citation type="submission" date="2024-01" db="EMBL/GenBank/DDBJ databases">
        <title>Genome assemblies of Stephania.</title>
        <authorList>
            <person name="Yang L."/>
        </authorList>
    </citation>
    <scope>NUCLEOTIDE SEQUENCE [LARGE SCALE GENOMIC DNA]</scope>
    <source>
        <strain evidence="2">YNDBR</strain>
        <tissue evidence="2">Leaf</tissue>
    </source>
</reference>
<evidence type="ECO:0000313" key="2">
    <source>
        <dbReference type="EMBL" id="KAK9162290.1"/>
    </source>
</evidence>
<sequence length="309" mass="33843">MLSLKLVRSLVLGDPITSSLLPHHHGIIDDDDHDHDRDAHQRSSRTSSRRRNKATNINTSTTTTTTTKLLLFVPTREVVKDTYRLATIARDMGMDLHPDPSLSHIIFSWPPSSSSSSSSSSPSPSPSLRWSSSSSTWGASEKNAVPLPFPSLINATPALLASFVSLSKGLFKLVHCRLMGNSSRGSLGNLSNWDCSSLALFSRVSGERVDDMDGFVRALAGVGWSVFKTKTNPSLNSGCLGSGRPLSLYLFRKIESNRVLHVRSSDGDGGGGGEFRIRELRLPNLDFRNAPLKILQYILLMTNDMFYLA</sequence>
<dbReference type="EMBL" id="JBBNAF010000002">
    <property type="protein sequence ID" value="KAK9162290.1"/>
    <property type="molecule type" value="Genomic_DNA"/>
</dbReference>
<gene>
    <name evidence="2" type="ORF">Syun_003192</name>
</gene>
<proteinExistence type="predicted"/>
<evidence type="ECO:0000256" key="1">
    <source>
        <dbReference type="SAM" id="MobiDB-lite"/>
    </source>
</evidence>